<dbReference type="HOGENOM" id="CLU_027176_1_4_1"/>
<evidence type="ECO:0000313" key="2">
    <source>
        <dbReference type="EnsemblPlants" id="AES68624"/>
    </source>
</evidence>
<evidence type="ECO:0000313" key="1">
    <source>
        <dbReference type="EMBL" id="AES68624.1"/>
    </source>
</evidence>
<reference evidence="1 3" key="2">
    <citation type="journal article" date="2014" name="BMC Genomics">
        <title>An improved genome release (version Mt4.0) for the model legume Medicago truncatula.</title>
        <authorList>
            <person name="Tang H."/>
            <person name="Krishnakumar V."/>
            <person name="Bidwell S."/>
            <person name="Rosen B."/>
            <person name="Chan A."/>
            <person name="Zhou S."/>
            <person name="Gentzbittel L."/>
            <person name="Childs K.L."/>
            <person name="Yandell M."/>
            <person name="Gundlach H."/>
            <person name="Mayer K.F."/>
            <person name="Schwartz D.C."/>
            <person name="Town C.D."/>
        </authorList>
    </citation>
    <scope>GENOME REANNOTATION</scope>
    <source>
        <strain evidence="2 3">cv. Jemalong A17</strain>
    </source>
</reference>
<accession>G7IVI6</accession>
<dbReference type="PANTHER" id="PTHR31672:SF13">
    <property type="entry name" value="F-BOX PROTEIN CPR30-LIKE"/>
    <property type="match status" value="1"/>
</dbReference>
<dbReference type="EnsemblPlants" id="AES68624">
    <property type="protein sequence ID" value="AES68624"/>
    <property type="gene ID" value="MTR_3g010880"/>
</dbReference>
<reference evidence="2" key="3">
    <citation type="submission" date="2015-04" db="UniProtKB">
        <authorList>
            <consortium name="EnsemblPlants"/>
        </authorList>
    </citation>
    <scope>IDENTIFICATION</scope>
    <source>
        <strain evidence="2">cv. Jemalong A17</strain>
    </source>
</reference>
<dbReference type="InterPro" id="IPR036047">
    <property type="entry name" value="F-box-like_dom_sf"/>
</dbReference>
<protein>
    <submittedName>
        <fullName evidence="1">F-box protein interaction domain protein</fullName>
    </submittedName>
</protein>
<dbReference type="InterPro" id="IPR050796">
    <property type="entry name" value="SCF_F-box_component"/>
</dbReference>
<dbReference type="SUPFAM" id="SSF81383">
    <property type="entry name" value="F-box domain"/>
    <property type="match status" value="1"/>
</dbReference>
<dbReference type="PaxDb" id="3880-AES68624"/>
<proteinExistence type="predicted"/>
<dbReference type="Proteomes" id="UP000002051">
    <property type="component" value="Chromosome 3"/>
</dbReference>
<reference evidence="1 3" key="1">
    <citation type="journal article" date="2011" name="Nature">
        <title>The Medicago genome provides insight into the evolution of rhizobial symbioses.</title>
        <authorList>
            <person name="Young N.D."/>
            <person name="Debelle F."/>
            <person name="Oldroyd G.E."/>
            <person name="Geurts R."/>
            <person name="Cannon S.B."/>
            <person name="Udvardi M.K."/>
            <person name="Benedito V.A."/>
            <person name="Mayer K.F."/>
            <person name="Gouzy J."/>
            <person name="Schoof H."/>
            <person name="Van de Peer Y."/>
            <person name="Proost S."/>
            <person name="Cook D.R."/>
            <person name="Meyers B.C."/>
            <person name="Spannagl M."/>
            <person name="Cheung F."/>
            <person name="De Mita S."/>
            <person name="Krishnakumar V."/>
            <person name="Gundlach H."/>
            <person name="Zhou S."/>
            <person name="Mudge J."/>
            <person name="Bharti A.K."/>
            <person name="Murray J.D."/>
            <person name="Naoumkina M.A."/>
            <person name="Rosen B."/>
            <person name="Silverstein K.A."/>
            <person name="Tang H."/>
            <person name="Rombauts S."/>
            <person name="Zhao P.X."/>
            <person name="Zhou P."/>
            <person name="Barbe V."/>
            <person name="Bardou P."/>
            <person name="Bechner M."/>
            <person name="Bellec A."/>
            <person name="Berger A."/>
            <person name="Berges H."/>
            <person name="Bidwell S."/>
            <person name="Bisseling T."/>
            <person name="Choisne N."/>
            <person name="Couloux A."/>
            <person name="Denny R."/>
            <person name="Deshpande S."/>
            <person name="Dai X."/>
            <person name="Doyle J.J."/>
            <person name="Dudez A.M."/>
            <person name="Farmer A.D."/>
            <person name="Fouteau S."/>
            <person name="Franken C."/>
            <person name="Gibelin C."/>
            <person name="Gish J."/>
            <person name="Goldstein S."/>
            <person name="Gonzalez A.J."/>
            <person name="Green P.J."/>
            <person name="Hallab A."/>
            <person name="Hartog M."/>
            <person name="Hua A."/>
            <person name="Humphray S.J."/>
            <person name="Jeong D.H."/>
            <person name="Jing Y."/>
            <person name="Jocker A."/>
            <person name="Kenton S.M."/>
            <person name="Kim D.J."/>
            <person name="Klee K."/>
            <person name="Lai H."/>
            <person name="Lang C."/>
            <person name="Lin S."/>
            <person name="Macmil S.L."/>
            <person name="Magdelenat G."/>
            <person name="Matthews L."/>
            <person name="McCorrison J."/>
            <person name="Monaghan E.L."/>
            <person name="Mun J.H."/>
            <person name="Najar F.Z."/>
            <person name="Nicholson C."/>
            <person name="Noirot C."/>
            <person name="O'Bleness M."/>
            <person name="Paule C.R."/>
            <person name="Poulain J."/>
            <person name="Prion F."/>
            <person name="Qin B."/>
            <person name="Qu C."/>
            <person name="Retzel E.F."/>
            <person name="Riddle C."/>
            <person name="Sallet E."/>
            <person name="Samain S."/>
            <person name="Samson N."/>
            <person name="Sanders I."/>
            <person name="Saurat O."/>
            <person name="Scarpelli C."/>
            <person name="Schiex T."/>
            <person name="Segurens B."/>
            <person name="Severin A.J."/>
            <person name="Sherrier D.J."/>
            <person name="Shi R."/>
            <person name="Sims S."/>
            <person name="Singer S.R."/>
            <person name="Sinharoy S."/>
            <person name="Sterck L."/>
            <person name="Viollet A."/>
            <person name="Wang B.B."/>
            <person name="Wang K."/>
            <person name="Wang M."/>
            <person name="Wang X."/>
            <person name="Warfsmann J."/>
            <person name="Weissenbach J."/>
            <person name="White D.D."/>
            <person name="White J.D."/>
            <person name="Wiley G.B."/>
            <person name="Wincker P."/>
            <person name="Xing Y."/>
            <person name="Yang L."/>
            <person name="Yao Z."/>
            <person name="Ying F."/>
            <person name="Zhai J."/>
            <person name="Zhou L."/>
            <person name="Zuber A."/>
            <person name="Denarie J."/>
            <person name="Dixon R.A."/>
            <person name="May G.D."/>
            <person name="Schwartz D.C."/>
            <person name="Rogers J."/>
            <person name="Quetier F."/>
            <person name="Town C.D."/>
            <person name="Roe B.A."/>
        </authorList>
    </citation>
    <scope>NUCLEOTIDE SEQUENCE [LARGE SCALE GENOMIC DNA]</scope>
    <source>
        <strain evidence="1">A17</strain>
        <strain evidence="2 3">cv. Jemalong A17</strain>
    </source>
</reference>
<gene>
    <name evidence="1" type="ordered locus">MTR_3g010880</name>
</gene>
<dbReference type="EMBL" id="CM001219">
    <property type="protein sequence ID" value="AES68624.1"/>
    <property type="molecule type" value="Genomic_DNA"/>
</dbReference>
<sequence>MADSRSDREEDPNDIVLTSLSLTAETITSPPPLPTLPFDVLIDILCRLPVKLLVQLGCIIKFFHSLISGPKFTQIYLPNTFTFRRNYVSVTYRHNNVTVTCSCDGIFSGVLKAGSYFLWNPSIRKCKLLPPLEIPGERVLFYVSFNYDHFINNYTLPPLEIPDIPTNYHIHRSQIFLSGTVNWLASNNSSMYFILSLDLEESYRQLWLPDLEKESYRQLWLPDFENENENGPWILDVMRNCMCVFATSDVFLDVWIMEYGSEESWTKLYSVPNMQHRGLEVYKALYISEDDQLLLQCYEIESGDMKLVVYDSKNGTLNIPEFQNNYEQIYPNVYIASLISP</sequence>
<dbReference type="PANTHER" id="PTHR31672">
    <property type="entry name" value="BNACNNG10540D PROTEIN"/>
    <property type="match status" value="1"/>
</dbReference>
<dbReference type="AlphaFoldDB" id="G7IVI6"/>
<organism evidence="1 3">
    <name type="scientific">Medicago truncatula</name>
    <name type="common">Barrel medic</name>
    <name type="synonym">Medicago tribuloides</name>
    <dbReference type="NCBI Taxonomy" id="3880"/>
    <lineage>
        <taxon>Eukaryota</taxon>
        <taxon>Viridiplantae</taxon>
        <taxon>Streptophyta</taxon>
        <taxon>Embryophyta</taxon>
        <taxon>Tracheophyta</taxon>
        <taxon>Spermatophyta</taxon>
        <taxon>Magnoliopsida</taxon>
        <taxon>eudicotyledons</taxon>
        <taxon>Gunneridae</taxon>
        <taxon>Pentapetalae</taxon>
        <taxon>rosids</taxon>
        <taxon>fabids</taxon>
        <taxon>Fabales</taxon>
        <taxon>Fabaceae</taxon>
        <taxon>Papilionoideae</taxon>
        <taxon>50 kb inversion clade</taxon>
        <taxon>NPAAA clade</taxon>
        <taxon>Hologalegina</taxon>
        <taxon>IRL clade</taxon>
        <taxon>Trifolieae</taxon>
        <taxon>Medicago</taxon>
    </lineage>
</organism>
<name>G7IVI6_MEDTR</name>
<keyword evidence="3" id="KW-1185">Reference proteome</keyword>
<evidence type="ECO:0000313" key="3">
    <source>
        <dbReference type="Proteomes" id="UP000002051"/>
    </source>
</evidence>